<feature type="domain" description="HTH araC/xylS-type" evidence="6">
    <location>
        <begin position="251"/>
        <end position="356"/>
    </location>
</feature>
<dbReference type="InterPro" id="IPR009057">
    <property type="entry name" value="Homeodomain-like_sf"/>
</dbReference>
<dbReference type="EMBL" id="CP048630">
    <property type="protein sequence ID" value="QIB33353.1"/>
    <property type="molecule type" value="Genomic_DNA"/>
</dbReference>
<evidence type="ECO:0000256" key="3">
    <source>
        <dbReference type="ARBA" id="ARBA00023163"/>
    </source>
</evidence>
<dbReference type="Pfam" id="PF12833">
    <property type="entry name" value="HTH_18"/>
    <property type="match status" value="1"/>
</dbReference>
<keyword evidence="2" id="KW-0238">DNA-binding</keyword>
<dbReference type="GO" id="GO:0043565">
    <property type="term" value="F:sequence-specific DNA binding"/>
    <property type="evidence" value="ECO:0007669"/>
    <property type="project" value="InterPro"/>
</dbReference>
<sequence length="366" mass="39195">MIFVPLPFIVTLLLVLLAIRLARREEDAGQHHALFLALIGTYALQSVLVGLRWGYDVRAVMPLQAVLASFIAPLAYVAFRSLVAGEDARPAWNWPHLVGPPLLVAALYFMQPSPLGLVIVVIFLGYGAALGWMARRGPDGLVAARLDGAVRSYRALLVTASALIGSALTDIAISLDLDQTGGRHAPVIIALANVLALLLLGGAAAAADTGAQERLASPDEDDPDGEDGEDIGEARDVSLGAAPGEHAEQDAAILAALETLMGAGRLFADVDLNLGRLARRLGLPARRVSQAINRAHAVSVSHYVNGFRVREAQRLLETGDLPVTRIMFEAGFLTKSNFNREFRRVTGMSPSQWREARHSPPAPQPR</sequence>
<evidence type="ECO:0000313" key="7">
    <source>
        <dbReference type="EMBL" id="QIB33353.1"/>
    </source>
</evidence>
<dbReference type="RefSeq" id="WP_163074450.1">
    <property type="nucleotide sequence ID" value="NZ_CP048630.1"/>
</dbReference>
<keyword evidence="5" id="KW-0812">Transmembrane</keyword>
<gene>
    <name evidence="7" type="ORF">G3A50_06225</name>
</gene>
<dbReference type="SUPFAM" id="SSF46689">
    <property type="entry name" value="Homeodomain-like"/>
    <property type="match status" value="1"/>
</dbReference>
<dbReference type="PANTHER" id="PTHR43280">
    <property type="entry name" value="ARAC-FAMILY TRANSCRIPTIONAL REGULATOR"/>
    <property type="match status" value="1"/>
</dbReference>
<evidence type="ECO:0000259" key="6">
    <source>
        <dbReference type="PROSITE" id="PS01124"/>
    </source>
</evidence>
<feature type="transmembrane region" description="Helical" evidence="5">
    <location>
        <begin position="187"/>
        <end position="207"/>
    </location>
</feature>
<proteinExistence type="predicted"/>
<keyword evidence="3" id="KW-0804">Transcription</keyword>
<dbReference type="KEGG" id="apra:G3A50_06225"/>
<dbReference type="SMART" id="SM00342">
    <property type="entry name" value="HTH_ARAC"/>
    <property type="match status" value="1"/>
</dbReference>
<dbReference type="Gene3D" id="1.10.10.60">
    <property type="entry name" value="Homeodomain-like"/>
    <property type="match status" value="1"/>
</dbReference>
<keyword evidence="8" id="KW-1185">Reference proteome</keyword>
<feature type="compositionally biased region" description="Acidic residues" evidence="4">
    <location>
        <begin position="218"/>
        <end position="231"/>
    </location>
</feature>
<reference evidence="7 8" key="1">
    <citation type="submission" date="2020-02" db="EMBL/GenBank/DDBJ databases">
        <authorList>
            <person name="Li G."/>
        </authorList>
    </citation>
    <scope>NUCLEOTIDE SEQUENCE [LARGE SCALE GENOMIC DNA]</scope>
    <source>
        <strain evidence="7 8">DSM 102029</strain>
    </source>
</reference>
<dbReference type="AlphaFoldDB" id="A0A6P1YM97"/>
<organism evidence="7 8">
    <name type="scientific">Ancylobacter pratisalsi</name>
    <dbReference type="NCBI Taxonomy" id="1745854"/>
    <lineage>
        <taxon>Bacteria</taxon>
        <taxon>Pseudomonadati</taxon>
        <taxon>Pseudomonadota</taxon>
        <taxon>Alphaproteobacteria</taxon>
        <taxon>Hyphomicrobiales</taxon>
        <taxon>Xanthobacteraceae</taxon>
        <taxon>Ancylobacter</taxon>
    </lineage>
</organism>
<dbReference type="PROSITE" id="PS01124">
    <property type="entry name" value="HTH_ARAC_FAMILY_2"/>
    <property type="match status" value="1"/>
</dbReference>
<feature type="region of interest" description="Disordered" evidence="4">
    <location>
        <begin position="211"/>
        <end position="232"/>
    </location>
</feature>
<feature type="transmembrane region" description="Helical" evidence="5">
    <location>
        <begin position="115"/>
        <end position="134"/>
    </location>
</feature>
<keyword evidence="5" id="KW-1133">Transmembrane helix</keyword>
<keyword evidence="1" id="KW-0805">Transcription regulation</keyword>
<evidence type="ECO:0000256" key="2">
    <source>
        <dbReference type="ARBA" id="ARBA00023125"/>
    </source>
</evidence>
<feature type="transmembrane region" description="Helical" evidence="5">
    <location>
        <begin position="155"/>
        <end position="175"/>
    </location>
</feature>
<evidence type="ECO:0000256" key="1">
    <source>
        <dbReference type="ARBA" id="ARBA00023015"/>
    </source>
</evidence>
<evidence type="ECO:0000256" key="4">
    <source>
        <dbReference type="SAM" id="MobiDB-lite"/>
    </source>
</evidence>
<accession>A0A6P1YM97</accession>
<feature type="transmembrane region" description="Helical" evidence="5">
    <location>
        <begin position="6"/>
        <end position="22"/>
    </location>
</feature>
<keyword evidence="5" id="KW-0472">Membrane</keyword>
<dbReference type="InterPro" id="IPR018060">
    <property type="entry name" value="HTH_AraC"/>
</dbReference>
<name>A0A6P1YM97_9HYPH</name>
<evidence type="ECO:0000313" key="8">
    <source>
        <dbReference type="Proteomes" id="UP000464751"/>
    </source>
</evidence>
<dbReference type="GO" id="GO:0003700">
    <property type="term" value="F:DNA-binding transcription factor activity"/>
    <property type="evidence" value="ECO:0007669"/>
    <property type="project" value="InterPro"/>
</dbReference>
<evidence type="ECO:0000256" key="5">
    <source>
        <dbReference type="SAM" id="Phobius"/>
    </source>
</evidence>
<feature type="transmembrane region" description="Helical" evidence="5">
    <location>
        <begin position="91"/>
        <end position="109"/>
    </location>
</feature>
<dbReference type="Proteomes" id="UP000464751">
    <property type="component" value="Chromosome"/>
</dbReference>
<protein>
    <submittedName>
        <fullName evidence="7">Helix-turn-helix transcriptional regulator</fullName>
    </submittedName>
</protein>
<dbReference type="PANTHER" id="PTHR43280:SF29">
    <property type="entry name" value="ARAC-FAMILY TRANSCRIPTIONAL REGULATOR"/>
    <property type="match status" value="1"/>
</dbReference>
<feature type="transmembrane region" description="Helical" evidence="5">
    <location>
        <begin position="61"/>
        <end position="79"/>
    </location>
</feature>
<feature type="transmembrane region" description="Helical" evidence="5">
    <location>
        <begin position="34"/>
        <end position="55"/>
    </location>
</feature>